<dbReference type="InterPro" id="IPR010233">
    <property type="entry name" value="UbiG_MeTrfase"/>
</dbReference>
<dbReference type="SUPFAM" id="SSF53335">
    <property type="entry name" value="S-adenosyl-L-methionine-dependent methyltransferases"/>
    <property type="match status" value="1"/>
</dbReference>
<dbReference type="NCBIfam" id="TIGR01983">
    <property type="entry name" value="UbiG"/>
    <property type="match status" value="1"/>
</dbReference>
<keyword evidence="1" id="KW-0489">Methyltransferase</keyword>
<evidence type="ECO:0000256" key="2">
    <source>
        <dbReference type="ARBA" id="ARBA00022679"/>
    </source>
</evidence>
<dbReference type="PANTHER" id="PTHR43464:SF19">
    <property type="entry name" value="UBIQUINONE BIOSYNTHESIS O-METHYLTRANSFERASE, MITOCHONDRIAL"/>
    <property type="match status" value="1"/>
</dbReference>
<dbReference type="InterPro" id="IPR013216">
    <property type="entry name" value="Methyltransf_11"/>
</dbReference>
<sequence>MSKESIEVAKHHASMDSFLTSSGLLKYKEAAVEDLVAAESSFDVVLALEIIEHVNEPTAFVRNCASLVREGGVLIISTLNRTLKSYALGIIAAERILGWLAPGTHDWNKFPRPEEVAHIIKAETKLIPEEVIGIGYNPLSGTFSIVNDIDMNYILAARRPLLNIGTSSPAPEKP</sequence>
<dbReference type="PANTHER" id="PTHR43464">
    <property type="entry name" value="METHYLTRANSFERASE"/>
    <property type="match status" value="1"/>
</dbReference>
<dbReference type="InterPro" id="IPR029063">
    <property type="entry name" value="SAM-dependent_MTases_sf"/>
</dbReference>
<keyword evidence="2" id="KW-0808">Transferase</keyword>
<dbReference type="KEGG" id="ccp:CHC_T00007491001"/>
<dbReference type="Pfam" id="PF08241">
    <property type="entry name" value="Methyltransf_11"/>
    <property type="match status" value="1"/>
</dbReference>
<dbReference type="GeneID" id="17318865"/>
<dbReference type="OMA" id="RINWANG"/>
<protein>
    <recommendedName>
        <fullName evidence="5">Methyltransferase type 11 domain-containing protein</fullName>
    </recommendedName>
</protein>
<dbReference type="GO" id="GO:0010420">
    <property type="term" value="F:polyprenyldihydroxybenzoate methyltransferase activity"/>
    <property type="evidence" value="ECO:0007669"/>
    <property type="project" value="InterPro"/>
</dbReference>
<gene>
    <name evidence="6" type="ORF">CHC_T00007491001</name>
</gene>
<dbReference type="EMBL" id="HG002260">
    <property type="protein sequence ID" value="CDF40853.1"/>
    <property type="molecule type" value="Genomic_DNA"/>
</dbReference>
<dbReference type="Proteomes" id="UP000012073">
    <property type="component" value="Unassembled WGS sequence"/>
</dbReference>
<keyword evidence="3" id="KW-0831">Ubiquinone biosynthesis</keyword>
<organism evidence="6 7">
    <name type="scientific">Chondrus crispus</name>
    <name type="common">Carrageen Irish moss</name>
    <name type="synonym">Polymorpha crispa</name>
    <dbReference type="NCBI Taxonomy" id="2769"/>
    <lineage>
        <taxon>Eukaryota</taxon>
        <taxon>Rhodophyta</taxon>
        <taxon>Florideophyceae</taxon>
        <taxon>Rhodymeniophycidae</taxon>
        <taxon>Gigartinales</taxon>
        <taxon>Gigartinaceae</taxon>
        <taxon>Chondrus</taxon>
    </lineage>
</organism>
<evidence type="ECO:0000256" key="1">
    <source>
        <dbReference type="ARBA" id="ARBA00022603"/>
    </source>
</evidence>
<accession>R7QSZ6</accession>
<dbReference type="STRING" id="2769.R7QSZ6"/>
<evidence type="ECO:0000259" key="5">
    <source>
        <dbReference type="Pfam" id="PF08241"/>
    </source>
</evidence>
<feature type="domain" description="Methyltransferase type 11" evidence="5">
    <location>
        <begin position="2"/>
        <end position="76"/>
    </location>
</feature>
<dbReference type="AlphaFoldDB" id="R7QSZ6"/>
<dbReference type="GO" id="GO:0032259">
    <property type="term" value="P:methylation"/>
    <property type="evidence" value="ECO:0007669"/>
    <property type="project" value="UniProtKB-KW"/>
</dbReference>
<evidence type="ECO:0000313" key="7">
    <source>
        <dbReference type="Proteomes" id="UP000012073"/>
    </source>
</evidence>
<dbReference type="Gramene" id="CDF40853">
    <property type="protein sequence ID" value="CDF40853"/>
    <property type="gene ID" value="CHC_T00007491001"/>
</dbReference>
<keyword evidence="7" id="KW-1185">Reference proteome</keyword>
<dbReference type="Gene3D" id="3.40.50.150">
    <property type="entry name" value="Vaccinia Virus protein VP39"/>
    <property type="match status" value="1"/>
</dbReference>
<evidence type="ECO:0000256" key="3">
    <source>
        <dbReference type="ARBA" id="ARBA00022688"/>
    </source>
</evidence>
<dbReference type="PhylomeDB" id="R7QSZ6"/>
<reference evidence="7" key="1">
    <citation type="journal article" date="2013" name="Proc. Natl. Acad. Sci. U.S.A.">
        <title>Genome structure and metabolic features in the red seaweed Chondrus crispus shed light on evolution of the Archaeplastida.</title>
        <authorList>
            <person name="Collen J."/>
            <person name="Porcel B."/>
            <person name="Carre W."/>
            <person name="Ball S.G."/>
            <person name="Chaparro C."/>
            <person name="Tonon T."/>
            <person name="Barbeyron T."/>
            <person name="Michel G."/>
            <person name="Noel B."/>
            <person name="Valentin K."/>
            <person name="Elias M."/>
            <person name="Artiguenave F."/>
            <person name="Arun A."/>
            <person name="Aury J.M."/>
            <person name="Barbosa-Neto J.F."/>
            <person name="Bothwell J.H."/>
            <person name="Bouget F.Y."/>
            <person name="Brillet L."/>
            <person name="Cabello-Hurtado F."/>
            <person name="Capella-Gutierrez S."/>
            <person name="Charrier B."/>
            <person name="Cladiere L."/>
            <person name="Cock J.M."/>
            <person name="Coelho S.M."/>
            <person name="Colleoni C."/>
            <person name="Czjzek M."/>
            <person name="Da Silva C."/>
            <person name="Delage L."/>
            <person name="Denoeud F."/>
            <person name="Deschamps P."/>
            <person name="Dittami S.M."/>
            <person name="Gabaldon T."/>
            <person name="Gachon C.M."/>
            <person name="Groisillier A."/>
            <person name="Herve C."/>
            <person name="Jabbari K."/>
            <person name="Katinka M."/>
            <person name="Kloareg B."/>
            <person name="Kowalczyk N."/>
            <person name="Labadie K."/>
            <person name="Leblanc C."/>
            <person name="Lopez P.J."/>
            <person name="McLachlan D.H."/>
            <person name="Meslet-Cladiere L."/>
            <person name="Moustafa A."/>
            <person name="Nehr Z."/>
            <person name="Nyvall Collen P."/>
            <person name="Panaud O."/>
            <person name="Partensky F."/>
            <person name="Poulain J."/>
            <person name="Rensing S.A."/>
            <person name="Rousvoal S."/>
            <person name="Samson G."/>
            <person name="Symeonidi A."/>
            <person name="Weissenbach J."/>
            <person name="Zambounis A."/>
            <person name="Wincker P."/>
            <person name="Boyen C."/>
        </authorList>
    </citation>
    <scope>NUCLEOTIDE SEQUENCE [LARGE SCALE GENOMIC DNA]</scope>
    <source>
        <strain evidence="7">cv. Stackhouse</strain>
    </source>
</reference>
<evidence type="ECO:0000313" key="6">
    <source>
        <dbReference type="EMBL" id="CDF40853.1"/>
    </source>
</evidence>
<dbReference type="GO" id="GO:0061542">
    <property type="term" value="F:3-demethylubiquinol 3-O-methyltransferase activity"/>
    <property type="evidence" value="ECO:0007669"/>
    <property type="project" value="InterPro"/>
</dbReference>
<keyword evidence="4" id="KW-0949">S-adenosyl-L-methionine</keyword>
<name>R7QSZ6_CHOCR</name>
<proteinExistence type="predicted"/>
<dbReference type="OrthoDB" id="3265906at2759"/>
<dbReference type="GO" id="GO:0005739">
    <property type="term" value="C:mitochondrion"/>
    <property type="evidence" value="ECO:0007669"/>
    <property type="project" value="TreeGrafter"/>
</dbReference>
<evidence type="ECO:0000256" key="4">
    <source>
        <dbReference type="ARBA" id="ARBA00022691"/>
    </source>
</evidence>
<dbReference type="RefSeq" id="XP_005711147.1">
    <property type="nucleotide sequence ID" value="XM_005711090.1"/>
</dbReference>